<sequence length="786" mass="92121">MYKLKPLLDLRNEPTKHSNTNKIKYHLYQSKIPGLLKKYKWYKKARKMFEIVPQGKNDFDPITFIEFAMAINSNFCVIDKMTTISNSADAQILVFKRSMVEKHIQDGDKSQLEYAFRITIGENFNYIRVYVFYNLIHFLYPVEYDNEYIGFIENEHTTFRLNGIFDNYKSDSLLRQTGIYFANTNHKCPKCLRTMFYEFQSKTTQIVKAKIGQTNDFIKALQMFPGSIQISVQNLKLDAYSFMIEHDTLPETISIDQDVLSIIQNDSPVSLHSIVLVFSWAPLIFRMCNFIELDGSFRGVRPYCFCVANSIINNESYPIALSVTPTESELLYDQIVECAEKVGIDKSEWKSKCLLSDMGTSLISFALKFCNFHYFCHSHILEFFGANSGLCFYVGKLLRCYSMEEYDDKRLLISKELKYLIKVRTDLGIQSQKFDDKVKVLRIMLSGNETHFNNMWHFSHWGLWCRYGVSSCSNHNEGFHRKCSSLCSSNSNFLTKFTNITQKVLRHASKIKNNNGKLLKQKCNRRRDQILLKLKESIHSYRYYSNETCKCNKTKYLSNLYGVFFPCKHCALANSLKDITNLNVDDDTVNQIIINILEFDQKTKFKNKNQANFESIKIKFQNINPCLLNNLVVSVLKSIHIQHPKNIDFPLDLDFQRMKINRFVDKHNQKQHKANNIDNNADNNEGNSVIPRVKIPNDSDDQFWYRGIDSDIIRKAMMLKHETICEIEYVYPSLKENHKSVKICDLYFITYFQQKEEKNLDESFIQFKIDCWAEADRIMKQKKLLD</sequence>
<gene>
    <name evidence="1" type="ORF">M9Y10_029486</name>
</gene>
<evidence type="ECO:0000313" key="2">
    <source>
        <dbReference type="Proteomes" id="UP001470230"/>
    </source>
</evidence>
<dbReference type="Proteomes" id="UP001470230">
    <property type="component" value="Unassembled WGS sequence"/>
</dbReference>
<proteinExistence type="predicted"/>
<name>A0ABR2KN60_9EUKA</name>
<organism evidence="1 2">
    <name type="scientific">Tritrichomonas musculus</name>
    <dbReference type="NCBI Taxonomy" id="1915356"/>
    <lineage>
        <taxon>Eukaryota</taxon>
        <taxon>Metamonada</taxon>
        <taxon>Parabasalia</taxon>
        <taxon>Tritrichomonadida</taxon>
        <taxon>Tritrichomonadidae</taxon>
        <taxon>Tritrichomonas</taxon>
    </lineage>
</organism>
<evidence type="ECO:0000313" key="1">
    <source>
        <dbReference type="EMBL" id="KAK8892261.1"/>
    </source>
</evidence>
<keyword evidence="2" id="KW-1185">Reference proteome</keyword>
<accession>A0ABR2KN60</accession>
<dbReference type="EMBL" id="JAPFFF010000004">
    <property type="protein sequence ID" value="KAK8892261.1"/>
    <property type="molecule type" value="Genomic_DNA"/>
</dbReference>
<evidence type="ECO:0008006" key="3">
    <source>
        <dbReference type="Google" id="ProtNLM"/>
    </source>
</evidence>
<reference evidence="1 2" key="1">
    <citation type="submission" date="2024-04" db="EMBL/GenBank/DDBJ databases">
        <title>Tritrichomonas musculus Genome.</title>
        <authorList>
            <person name="Alves-Ferreira E."/>
            <person name="Grigg M."/>
            <person name="Lorenzi H."/>
            <person name="Galac M."/>
        </authorList>
    </citation>
    <scope>NUCLEOTIDE SEQUENCE [LARGE SCALE GENOMIC DNA]</scope>
    <source>
        <strain evidence="1 2">EAF2021</strain>
    </source>
</reference>
<protein>
    <recommendedName>
        <fullName evidence="3">MULE transposase domain-containing protein</fullName>
    </recommendedName>
</protein>
<comment type="caution">
    <text evidence="1">The sequence shown here is derived from an EMBL/GenBank/DDBJ whole genome shotgun (WGS) entry which is preliminary data.</text>
</comment>